<evidence type="ECO:0000313" key="2">
    <source>
        <dbReference type="EMBL" id="KHD73232.1"/>
    </source>
</evidence>
<dbReference type="RefSeq" id="WP_043532742.1">
    <property type="nucleotide sequence ID" value="NZ_BAABKU010000011.1"/>
</dbReference>
<dbReference type="STRING" id="1869.MB27_36880"/>
<gene>
    <name evidence="2" type="ORF">MB27_36880</name>
</gene>
<dbReference type="OrthoDB" id="8549922at2"/>
<dbReference type="GO" id="GO:0016758">
    <property type="term" value="F:hexosyltransferase activity"/>
    <property type="evidence" value="ECO:0007669"/>
    <property type="project" value="InterPro"/>
</dbReference>
<comment type="caution">
    <text evidence="2">The sequence shown here is derived from an EMBL/GenBank/DDBJ whole genome shotgun (WGS) entry which is preliminary data.</text>
</comment>
<dbReference type="SUPFAM" id="SSF53756">
    <property type="entry name" value="UDP-Glycosyltransferase/glycogen phosphorylase"/>
    <property type="match status" value="2"/>
</dbReference>
<organism evidence="2 3">
    <name type="scientific">Actinoplanes utahensis</name>
    <dbReference type="NCBI Taxonomy" id="1869"/>
    <lineage>
        <taxon>Bacteria</taxon>
        <taxon>Bacillati</taxon>
        <taxon>Actinomycetota</taxon>
        <taxon>Actinomycetes</taxon>
        <taxon>Micromonosporales</taxon>
        <taxon>Micromonosporaceae</taxon>
        <taxon>Actinoplanes</taxon>
    </lineage>
</organism>
<dbReference type="AlphaFoldDB" id="A0A0A6WZP4"/>
<dbReference type="Gene3D" id="3.40.50.2000">
    <property type="entry name" value="Glycogen Phosphorylase B"/>
    <property type="match status" value="2"/>
</dbReference>
<reference evidence="2 3" key="1">
    <citation type="submission" date="2014-10" db="EMBL/GenBank/DDBJ databases">
        <title>Draft genome sequence of Actinoplanes utahensis NRRL 12052.</title>
        <authorList>
            <person name="Velasco-Bucheli B."/>
            <person name="del Cerro C."/>
            <person name="Hormigo D."/>
            <person name="Garcia J.L."/>
            <person name="Acebal C."/>
            <person name="Arroyo M."/>
            <person name="de la Mata I."/>
        </authorList>
    </citation>
    <scope>NUCLEOTIDE SEQUENCE [LARGE SCALE GENOMIC DNA]</scope>
    <source>
        <strain evidence="2 3">NRRL 12052</strain>
    </source>
</reference>
<sequence>MTATVHDVAILSDFRLPGDAPAGVAAEIRAQARAGLGTTLVHVRSPLLAGDHPFDPVITGLIRDGSADLAAEGEPVTARLLVVRRPEVLAGDPAPEPRVRSGRAVVVLDTEPGEEVRRRVASLFGAGIEWAPVSPLVRAELLRADPGRVLAEADWHEVVDGPVRQGEPVPRGPVPVIGWHAPSGSSLPDSPDLQVRVLADPGAAGSLAGLDFFVHFPDPDRPGASGRAVLEAMAAGVPVIVDERFRPMFGDAAFYSDPAGVPELVHRLYGNREHHRAIGLRGREFAGIRYGPAAHLARLADRGVRPGASPSPALPASRTAPNRGVLLVSDNGAGPSSLSRLMAIGRRLPEGTPVVVATQSHGAVVAHREGFLTEYIPSPGVLGLPREPWSELLRSRLEHLIDLHRPAVVAVDGVPHDGIVAAAEARPGITWVWVRRSMWRRGAGHEWLDRRRVFRHVLEPGEFASAADEGVTVTDRDGVRVVGPITYLDRAELAGAEEARAALGLAPGRPAALVQVGDGDLDDISTPAGRIARHLRGAGFQVVPAGPNQVRHYPISRYLRGFDLVVSGSGYDLFHELIGFEVPAVFVPDPGAALDDQVNRARFAAAAGAALIVEDPGGDDLDEVLRQAVRQDVRDALRRRCAEVALDNGAAEAAGWLAGLVWEGSVAHA</sequence>
<dbReference type="eggNOG" id="COG0438">
    <property type="taxonomic scope" value="Bacteria"/>
</dbReference>
<accession>A0A0A6WZP4</accession>
<proteinExistence type="predicted"/>
<name>A0A0A6WZP4_ACTUT</name>
<dbReference type="InterPro" id="IPR007235">
    <property type="entry name" value="Glyco_trans_28_C"/>
</dbReference>
<dbReference type="EMBL" id="JRTT01000133">
    <property type="protein sequence ID" value="KHD73232.1"/>
    <property type="molecule type" value="Genomic_DNA"/>
</dbReference>
<keyword evidence="3" id="KW-1185">Reference proteome</keyword>
<dbReference type="Pfam" id="PF04101">
    <property type="entry name" value="Glyco_tran_28_C"/>
    <property type="match status" value="1"/>
</dbReference>
<evidence type="ECO:0000313" key="3">
    <source>
        <dbReference type="Proteomes" id="UP000054537"/>
    </source>
</evidence>
<feature type="domain" description="Glycosyl transferase family 28 C-terminal" evidence="1">
    <location>
        <begin position="555"/>
        <end position="631"/>
    </location>
</feature>
<dbReference type="eggNOG" id="COG4671">
    <property type="taxonomic scope" value="Bacteria"/>
</dbReference>
<protein>
    <recommendedName>
        <fullName evidence="1">Glycosyl transferase family 28 C-terminal domain-containing protein</fullName>
    </recommendedName>
</protein>
<dbReference type="Proteomes" id="UP000054537">
    <property type="component" value="Unassembled WGS sequence"/>
</dbReference>
<evidence type="ECO:0000259" key="1">
    <source>
        <dbReference type="Pfam" id="PF04101"/>
    </source>
</evidence>